<dbReference type="Proteomes" id="UP001328107">
    <property type="component" value="Unassembled WGS sequence"/>
</dbReference>
<feature type="region of interest" description="Disordered" evidence="1">
    <location>
        <begin position="1"/>
        <end position="66"/>
    </location>
</feature>
<comment type="caution">
    <text evidence="2">The sequence shown here is derived from an EMBL/GenBank/DDBJ whole genome shotgun (WGS) entry which is preliminary data.</text>
</comment>
<protein>
    <submittedName>
        <fullName evidence="2">Uncharacterized protein</fullName>
    </submittedName>
</protein>
<proteinExistence type="predicted"/>
<reference evidence="3" key="1">
    <citation type="submission" date="2022-10" db="EMBL/GenBank/DDBJ databases">
        <title>Genome assembly of Pristionchus species.</title>
        <authorList>
            <person name="Yoshida K."/>
            <person name="Sommer R.J."/>
        </authorList>
    </citation>
    <scope>NUCLEOTIDE SEQUENCE [LARGE SCALE GENOMIC DNA]</scope>
    <source>
        <strain evidence="3">RS5460</strain>
    </source>
</reference>
<dbReference type="AlphaFoldDB" id="A0AAN5C9P1"/>
<feature type="compositionally biased region" description="Basic residues" evidence="1">
    <location>
        <begin position="206"/>
        <end position="215"/>
    </location>
</feature>
<evidence type="ECO:0000313" key="2">
    <source>
        <dbReference type="EMBL" id="GMR34039.1"/>
    </source>
</evidence>
<dbReference type="EMBL" id="BTRK01000001">
    <property type="protein sequence ID" value="GMR34039.1"/>
    <property type="molecule type" value="Genomic_DNA"/>
</dbReference>
<name>A0AAN5C9P1_9BILA</name>
<feature type="region of interest" description="Disordered" evidence="1">
    <location>
        <begin position="199"/>
        <end position="222"/>
    </location>
</feature>
<gene>
    <name evidence="2" type="ORF">PMAYCL1PPCAC_04234</name>
</gene>
<sequence>MGSKRRHEEDEEISSKKRRKRDDIDQDVEMAQDSPVKKKRKSKGYELEMNGEVNGDHSFDQNGDEEDEGECVVYLIRKPKTLSVDDLEDNLSLKSKVKNKTQTMKLESGTVYTMRITPSTGNIYHAAAGDLSITNRVAGTVVITENEKKQEEDFIIHNDFLEDPPADIEMPFVIRPVKRNPVLALDGLKQRLQAYGCASTETGERKAKKQKKKKVKREEEDE</sequence>
<keyword evidence="3" id="KW-1185">Reference proteome</keyword>
<organism evidence="2 3">
    <name type="scientific">Pristionchus mayeri</name>
    <dbReference type="NCBI Taxonomy" id="1317129"/>
    <lineage>
        <taxon>Eukaryota</taxon>
        <taxon>Metazoa</taxon>
        <taxon>Ecdysozoa</taxon>
        <taxon>Nematoda</taxon>
        <taxon>Chromadorea</taxon>
        <taxon>Rhabditida</taxon>
        <taxon>Rhabditina</taxon>
        <taxon>Diplogasteromorpha</taxon>
        <taxon>Diplogasteroidea</taxon>
        <taxon>Neodiplogasteridae</taxon>
        <taxon>Pristionchus</taxon>
    </lineage>
</organism>
<evidence type="ECO:0000313" key="3">
    <source>
        <dbReference type="Proteomes" id="UP001328107"/>
    </source>
</evidence>
<evidence type="ECO:0000256" key="1">
    <source>
        <dbReference type="SAM" id="MobiDB-lite"/>
    </source>
</evidence>
<accession>A0AAN5C9P1</accession>